<comment type="caution">
    <text evidence="4">The sequence shown here is derived from an EMBL/GenBank/DDBJ whole genome shotgun (WGS) entry which is preliminary data.</text>
</comment>
<feature type="compositionally biased region" description="Low complexity" evidence="1">
    <location>
        <begin position="120"/>
        <end position="130"/>
    </location>
</feature>
<sequence>MVLDFHPVVRYNIVHAFDRKHFRSEMTGGARRRGADMAAQMPRGGREPGEPVSRRHKSERVRGHLRLVPPLEEPDAPPSREPGRTLSGGPIRRPRPSDKSVARLTSDSRMRRAGEGARPGGPALAPADDTPPSKRSEVARPRRQEVVAQHPRPGAGPSAGGRERRHAGPSGSRGRVRQGAGGGRQAGAEARPARPARRSRAGAYAETRSGAAVAVRGAGSGARVERRPGRARAHGNVRGGRRDVRVARADGRGGGVRLTRRGRVVVVVIAAAIVLFALWGAGALAARAGSGDHRDHPVPDGRKVVPVVVRSGDTLWGIAGRADPAADPRREVARIQELNGLPEGALVQPGQRLRVPVP</sequence>
<dbReference type="SUPFAM" id="SSF54106">
    <property type="entry name" value="LysM domain"/>
    <property type="match status" value="1"/>
</dbReference>
<proteinExistence type="predicted"/>
<dbReference type="Gene3D" id="3.10.350.10">
    <property type="entry name" value="LysM domain"/>
    <property type="match status" value="1"/>
</dbReference>
<evidence type="ECO:0000256" key="1">
    <source>
        <dbReference type="SAM" id="MobiDB-lite"/>
    </source>
</evidence>
<dbReference type="Proteomes" id="UP000261811">
    <property type="component" value="Unassembled WGS sequence"/>
</dbReference>
<dbReference type="Pfam" id="PF01476">
    <property type="entry name" value="LysM"/>
    <property type="match status" value="1"/>
</dbReference>
<keyword evidence="2" id="KW-1133">Transmembrane helix</keyword>
<feature type="transmembrane region" description="Helical" evidence="2">
    <location>
        <begin position="264"/>
        <end position="286"/>
    </location>
</feature>
<dbReference type="InterPro" id="IPR018392">
    <property type="entry name" value="LysM"/>
</dbReference>
<dbReference type="EMBL" id="QURH01000328">
    <property type="protein sequence ID" value="RFU39696.1"/>
    <property type="molecule type" value="Genomic_DNA"/>
</dbReference>
<keyword evidence="2" id="KW-0472">Membrane</keyword>
<feature type="compositionally biased region" description="Basic and acidic residues" evidence="1">
    <location>
        <begin position="95"/>
        <end position="115"/>
    </location>
</feature>
<name>A0A372JIQ8_9ACTN</name>
<evidence type="ECO:0000259" key="3">
    <source>
        <dbReference type="PROSITE" id="PS51782"/>
    </source>
</evidence>
<organism evidence="4 5">
    <name type="scientific">Actinomadura logoneensis</name>
    <dbReference type="NCBI Taxonomy" id="2293572"/>
    <lineage>
        <taxon>Bacteria</taxon>
        <taxon>Bacillati</taxon>
        <taxon>Actinomycetota</taxon>
        <taxon>Actinomycetes</taxon>
        <taxon>Streptosporangiales</taxon>
        <taxon>Thermomonosporaceae</taxon>
        <taxon>Actinomadura</taxon>
    </lineage>
</organism>
<dbReference type="SMART" id="SM00257">
    <property type="entry name" value="LysM"/>
    <property type="match status" value="1"/>
</dbReference>
<reference evidence="4 5" key="1">
    <citation type="submission" date="2018-08" db="EMBL/GenBank/DDBJ databases">
        <title>Actinomadura jelena sp. nov., a novel Actinomycete isolated from soil in Chad.</title>
        <authorList>
            <person name="Shi L."/>
        </authorList>
    </citation>
    <scope>NUCLEOTIDE SEQUENCE [LARGE SCALE GENOMIC DNA]</scope>
    <source>
        <strain evidence="4 5">NEAU-G17</strain>
    </source>
</reference>
<evidence type="ECO:0000256" key="2">
    <source>
        <dbReference type="SAM" id="Phobius"/>
    </source>
</evidence>
<evidence type="ECO:0000313" key="4">
    <source>
        <dbReference type="EMBL" id="RFU39696.1"/>
    </source>
</evidence>
<feature type="compositionally biased region" description="Low complexity" evidence="1">
    <location>
        <begin position="208"/>
        <end position="217"/>
    </location>
</feature>
<keyword evidence="2" id="KW-0812">Transmembrane</keyword>
<feature type="compositionally biased region" description="Basic and acidic residues" evidence="1">
    <location>
        <begin position="131"/>
        <end position="145"/>
    </location>
</feature>
<feature type="region of interest" description="Disordered" evidence="1">
    <location>
        <begin position="27"/>
        <end position="240"/>
    </location>
</feature>
<protein>
    <submittedName>
        <fullName evidence="4">LysM peptidoglycan-binding domain-containing protein</fullName>
    </submittedName>
</protein>
<dbReference type="CDD" id="cd00118">
    <property type="entry name" value="LysM"/>
    <property type="match status" value="1"/>
</dbReference>
<keyword evidence="5" id="KW-1185">Reference proteome</keyword>
<evidence type="ECO:0000313" key="5">
    <source>
        <dbReference type="Proteomes" id="UP000261811"/>
    </source>
</evidence>
<dbReference type="AlphaFoldDB" id="A0A372JIQ8"/>
<feature type="compositionally biased region" description="Basic and acidic residues" evidence="1">
    <location>
        <begin position="44"/>
        <end position="53"/>
    </location>
</feature>
<accession>A0A372JIQ8</accession>
<feature type="domain" description="LysM" evidence="3">
    <location>
        <begin position="305"/>
        <end position="355"/>
    </location>
</feature>
<gene>
    <name evidence="4" type="ORF">DZF91_20960</name>
</gene>
<feature type="compositionally biased region" description="Basic residues" evidence="1">
    <location>
        <begin position="54"/>
        <end position="65"/>
    </location>
</feature>
<dbReference type="PROSITE" id="PS51782">
    <property type="entry name" value="LYSM"/>
    <property type="match status" value="1"/>
</dbReference>
<dbReference type="InterPro" id="IPR036779">
    <property type="entry name" value="LysM_dom_sf"/>
</dbReference>